<proteinExistence type="predicted"/>
<feature type="region of interest" description="Disordered" evidence="1">
    <location>
        <begin position="130"/>
        <end position="151"/>
    </location>
</feature>
<evidence type="ECO:0000313" key="2">
    <source>
        <dbReference type="EMBL" id="KAF4110767.1"/>
    </source>
</evidence>
<dbReference type="Proteomes" id="UP000579812">
    <property type="component" value="Unassembled WGS sequence"/>
</dbReference>
<evidence type="ECO:0000313" key="3">
    <source>
        <dbReference type="Proteomes" id="UP000579812"/>
    </source>
</evidence>
<organism evidence="2 3">
    <name type="scientific">Onychostoma macrolepis</name>
    <dbReference type="NCBI Taxonomy" id="369639"/>
    <lineage>
        <taxon>Eukaryota</taxon>
        <taxon>Metazoa</taxon>
        <taxon>Chordata</taxon>
        <taxon>Craniata</taxon>
        <taxon>Vertebrata</taxon>
        <taxon>Euteleostomi</taxon>
        <taxon>Actinopterygii</taxon>
        <taxon>Neopterygii</taxon>
        <taxon>Teleostei</taxon>
        <taxon>Ostariophysi</taxon>
        <taxon>Cypriniformes</taxon>
        <taxon>Cyprinidae</taxon>
        <taxon>Acrossocheilinae</taxon>
        <taxon>Onychostoma</taxon>
    </lineage>
</organism>
<name>A0A7J6CTT2_9TELE</name>
<protein>
    <submittedName>
        <fullName evidence="2">Uncharacterized protein</fullName>
    </submittedName>
</protein>
<sequence>MPRVFAHQRAQMQDARQVDRMRSFAALWQDCLGRLADLDVKEPQTPRVIRPPKKTDGASDTVHSFSSAELYRQGYYEIIDALITQIEVRFDQKTFKLYQSIENLILSAATSGGWFRQDFENVTAQFPTDRPAMSFSQRDFPHAEESQSLAT</sequence>
<dbReference type="EMBL" id="JAAMOB010000007">
    <property type="protein sequence ID" value="KAF4110767.1"/>
    <property type="molecule type" value="Genomic_DNA"/>
</dbReference>
<keyword evidence="3" id="KW-1185">Reference proteome</keyword>
<comment type="caution">
    <text evidence="2">The sequence shown here is derived from an EMBL/GenBank/DDBJ whole genome shotgun (WGS) entry which is preliminary data.</text>
</comment>
<dbReference type="AlphaFoldDB" id="A0A7J6CTT2"/>
<gene>
    <name evidence="2" type="ORF">G5714_007798</name>
</gene>
<accession>A0A7J6CTT2</accession>
<reference evidence="2 3" key="1">
    <citation type="submission" date="2020-04" db="EMBL/GenBank/DDBJ databases">
        <title>Chromosome-level genome assembly of a cyprinid fish Onychostoma macrolepis by integration of Nanopore Sequencing, Bionano and Hi-C technology.</title>
        <authorList>
            <person name="Wang D."/>
        </authorList>
    </citation>
    <scope>NUCLEOTIDE SEQUENCE [LARGE SCALE GENOMIC DNA]</scope>
    <source>
        <strain evidence="2">SWU-2019</strain>
        <tissue evidence="2">Muscle</tissue>
    </source>
</reference>
<evidence type="ECO:0000256" key="1">
    <source>
        <dbReference type="SAM" id="MobiDB-lite"/>
    </source>
</evidence>